<dbReference type="Proteomes" id="UP000014137">
    <property type="component" value="Unassembled WGS sequence"/>
</dbReference>
<evidence type="ECO:0000313" key="2">
    <source>
        <dbReference type="EMBL" id="OOC05387.1"/>
    </source>
</evidence>
<accession>M2QMW7</accession>
<proteinExistence type="predicted"/>
<organism evidence="1 3">
    <name type="scientific">Amycolatopsis azurea DSM 43854</name>
    <dbReference type="NCBI Taxonomy" id="1238180"/>
    <lineage>
        <taxon>Bacteria</taxon>
        <taxon>Bacillati</taxon>
        <taxon>Actinomycetota</taxon>
        <taxon>Actinomycetes</taxon>
        <taxon>Pseudonocardiales</taxon>
        <taxon>Pseudonocardiaceae</taxon>
        <taxon>Amycolatopsis</taxon>
    </lineage>
</organism>
<name>M2QMW7_9PSEU</name>
<dbReference type="EMBL" id="MUXN01000013">
    <property type="protein sequence ID" value="OOC05387.1"/>
    <property type="molecule type" value="Genomic_DNA"/>
</dbReference>
<evidence type="ECO:0000313" key="1">
    <source>
        <dbReference type="EMBL" id="EMD28016.1"/>
    </source>
</evidence>
<evidence type="ECO:0000313" key="4">
    <source>
        <dbReference type="Proteomes" id="UP000188551"/>
    </source>
</evidence>
<comment type="caution">
    <text evidence="1">The sequence shown here is derived from an EMBL/GenBank/DDBJ whole genome shotgun (WGS) entry which is preliminary data.</text>
</comment>
<dbReference type="EMBL" id="ANMG01000019">
    <property type="protein sequence ID" value="EMD28016.1"/>
    <property type="molecule type" value="Genomic_DNA"/>
</dbReference>
<evidence type="ECO:0000313" key="3">
    <source>
        <dbReference type="Proteomes" id="UP000014137"/>
    </source>
</evidence>
<dbReference type="AlphaFoldDB" id="M2QMW7"/>
<dbReference type="PATRIC" id="fig|1238180.3.peg.2208"/>
<keyword evidence="4" id="KW-1185">Reference proteome</keyword>
<reference evidence="2 4" key="2">
    <citation type="submission" date="2017-02" db="EMBL/GenBank/DDBJ databases">
        <title>Amycolatopsis azurea DSM 43854 draft genome.</title>
        <authorList>
            <person name="Mayilraj S."/>
        </authorList>
    </citation>
    <scope>NUCLEOTIDE SEQUENCE [LARGE SCALE GENOMIC DNA]</scope>
    <source>
        <strain evidence="2 4">DSM 43854</strain>
    </source>
</reference>
<dbReference type="RefSeq" id="WP_005154385.1">
    <property type="nucleotide sequence ID" value="NZ_ANMG01000019.1"/>
</dbReference>
<dbReference type="OrthoDB" id="3633300at2"/>
<sequence length="113" mass="12132">MVQPQGDQGFNVDPVQIDEHAKQVATTLETIQTALAADQQSRIQAGDFGLIGQLVALDVWCSSTADKAAEALKSAVDAGEHHVSTVRKWAQARRVDEESATELINRAGQVKHG</sequence>
<reference evidence="1 3" key="1">
    <citation type="submission" date="2012-10" db="EMBL/GenBank/DDBJ databases">
        <title>Genome assembly of Amycolatopsis azurea DSM 43854.</title>
        <authorList>
            <person name="Khatri I."/>
            <person name="Kaur I."/>
            <person name="Subramanian S."/>
            <person name="Mayilraj S."/>
        </authorList>
    </citation>
    <scope>NUCLEOTIDE SEQUENCE [LARGE SCALE GENOMIC DNA]</scope>
    <source>
        <strain evidence="1 3">DSM 43854</strain>
    </source>
</reference>
<dbReference type="Proteomes" id="UP000188551">
    <property type="component" value="Unassembled WGS sequence"/>
</dbReference>
<gene>
    <name evidence="2" type="ORF">B0293_18290</name>
    <name evidence="1" type="ORF">C791_1468</name>
</gene>
<protein>
    <submittedName>
        <fullName evidence="1">Uncharacterized protein</fullName>
    </submittedName>
</protein>